<dbReference type="Pfam" id="PF13628">
    <property type="entry name" value="DUF4142"/>
    <property type="match status" value="1"/>
</dbReference>
<evidence type="ECO:0000256" key="2">
    <source>
        <dbReference type="SAM" id="SignalP"/>
    </source>
</evidence>
<evidence type="ECO:0000259" key="3">
    <source>
        <dbReference type="Pfam" id="PF13628"/>
    </source>
</evidence>
<dbReference type="Gene3D" id="1.20.1260.10">
    <property type="match status" value="1"/>
</dbReference>
<evidence type="ECO:0000313" key="4">
    <source>
        <dbReference type="EMBL" id="XBV85457.1"/>
    </source>
</evidence>
<accession>A0AAU7UAX2</accession>
<feature type="compositionally biased region" description="Low complexity" evidence="1">
    <location>
        <begin position="101"/>
        <end position="135"/>
    </location>
</feature>
<name>A0AAU7UAX2_9DEIO</name>
<dbReference type="InterPro" id="IPR012347">
    <property type="entry name" value="Ferritin-like"/>
</dbReference>
<dbReference type="EMBL" id="CP158299">
    <property type="protein sequence ID" value="XBV85457.1"/>
    <property type="molecule type" value="Genomic_DNA"/>
</dbReference>
<feature type="compositionally biased region" description="Gly residues" evidence="1">
    <location>
        <begin position="168"/>
        <end position="189"/>
    </location>
</feature>
<feature type="compositionally biased region" description="Polar residues" evidence="1">
    <location>
        <begin position="82"/>
        <end position="100"/>
    </location>
</feature>
<dbReference type="PANTHER" id="PTHR38593">
    <property type="entry name" value="BLR2558 PROTEIN"/>
    <property type="match status" value="1"/>
</dbReference>
<dbReference type="InterPro" id="IPR025419">
    <property type="entry name" value="DUF4142"/>
</dbReference>
<gene>
    <name evidence="4" type="ORF">ABOD76_18795</name>
</gene>
<dbReference type="AlphaFoldDB" id="A0AAU7UAX2"/>
<proteinExistence type="predicted"/>
<dbReference type="RefSeq" id="WP_350243494.1">
    <property type="nucleotide sequence ID" value="NZ_CP158299.1"/>
</dbReference>
<feature type="chain" id="PRO_5043627519" evidence="2">
    <location>
        <begin position="25"/>
        <end position="385"/>
    </location>
</feature>
<dbReference type="PANTHER" id="PTHR38593:SF1">
    <property type="entry name" value="BLR2558 PROTEIN"/>
    <property type="match status" value="1"/>
</dbReference>
<feature type="compositionally biased region" description="Gly residues" evidence="1">
    <location>
        <begin position="136"/>
        <end position="146"/>
    </location>
</feature>
<protein>
    <submittedName>
        <fullName evidence="4">DUF4142 domain-containing protein</fullName>
    </submittedName>
</protein>
<feature type="compositionally biased region" description="Low complexity" evidence="1">
    <location>
        <begin position="147"/>
        <end position="167"/>
    </location>
</feature>
<feature type="domain" description="DUF4142" evidence="3">
    <location>
        <begin position="242"/>
        <end position="377"/>
    </location>
</feature>
<feature type="region of interest" description="Disordered" evidence="1">
    <location>
        <begin position="24"/>
        <end position="236"/>
    </location>
</feature>
<feature type="signal peptide" evidence="2">
    <location>
        <begin position="1"/>
        <end position="24"/>
    </location>
</feature>
<organism evidence="4">
    <name type="scientific">Deinococcus sonorensis KR-87</name>
    <dbReference type="NCBI Taxonomy" id="694439"/>
    <lineage>
        <taxon>Bacteria</taxon>
        <taxon>Thermotogati</taxon>
        <taxon>Deinococcota</taxon>
        <taxon>Deinococci</taxon>
        <taxon>Deinococcales</taxon>
        <taxon>Deinococcaceae</taxon>
        <taxon>Deinococcus</taxon>
    </lineage>
</organism>
<keyword evidence="2" id="KW-0732">Signal</keyword>
<sequence>MKQSNRPALITLTVSALLLSAAVAQQNPQNQTPPPSGNSGGNSNQNGSQNGAGSPSTPGNQVNQGGVGQSSTPSTPKGAPVNSPTVLCNLAGNPTTGTVPGSNSSMNSGTMGAGNSAAGSAGNTAGSGNSGSAAGSTGGSTSGSGSTGTTTGNSAAGSAGSGSNSGSTGAGSAGSAGGSAGTAGSGSGSTTGTASSGSTAAGTTSTPGSTTTSTPSTTASTPSTAAGSGNAASGSKSALNETDRCFIDQAGLSGLFEVQSSSVALNQASDAQVKAFARRMVADHTKANTELKTLATSLGHKPPTSLDPAKAQQVANMKAQQGKNFDSAYMTAQLTGHEQTVNLFSNYADQGTNPQLKQFAKKTLPILVEHWKMAQEMVGTTSTSK</sequence>
<feature type="compositionally biased region" description="Low complexity" evidence="1">
    <location>
        <begin position="41"/>
        <end position="64"/>
    </location>
</feature>
<dbReference type="KEGG" id="dsc:ABOD76_18795"/>
<evidence type="ECO:0000256" key="1">
    <source>
        <dbReference type="SAM" id="MobiDB-lite"/>
    </source>
</evidence>
<reference evidence="4" key="1">
    <citation type="submission" date="2024-06" db="EMBL/GenBank/DDBJ databases">
        <title>Draft Genome Sequence of Deinococcus sonorensis Type Strain KR-87, a Biofilm Producing Representative of the Genus Deinococcus.</title>
        <authorList>
            <person name="Boren L.S."/>
            <person name="Grosso R.A."/>
            <person name="Hugenberg-Cox A.N."/>
            <person name="Hill J.T.E."/>
            <person name="Albert C.M."/>
            <person name="Tuohy J.M."/>
        </authorList>
    </citation>
    <scope>NUCLEOTIDE SEQUENCE</scope>
    <source>
        <strain evidence="4">KR-87</strain>
    </source>
</reference>
<feature type="compositionally biased region" description="Low complexity" evidence="1">
    <location>
        <begin position="190"/>
        <end position="235"/>
    </location>
</feature>